<keyword evidence="2" id="KW-0378">Hydrolase</keyword>
<dbReference type="CDD" id="cd06127">
    <property type="entry name" value="DEDDh"/>
    <property type="match status" value="1"/>
</dbReference>
<reference evidence="6 7" key="2">
    <citation type="submission" date="2016-12" db="EMBL/GenBank/DDBJ databases">
        <title>Diversity of luminous bacteria.</title>
        <authorList>
            <person name="Yoshizawa S."/>
            <person name="Kogure K."/>
        </authorList>
    </citation>
    <scope>NUCLEOTIDE SEQUENCE [LARGE SCALE GENOMIC DNA]</scope>
    <source>
        <strain evidence="6 7">NBRC 105001</strain>
    </source>
</reference>
<proteinExistence type="predicted"/>
<reference evidence="5" key="1">
    <citation type="journal article" date="2014" name="Int. J. Syst. Evol. Microbiol.">
        <title>Complete genome of a new Firmicutes species belonging to the dominant human colonic microbiota ('Ruminococcus bicirculans') reveals two chromosomes and a selective capacity to utilize plant glucans.</title>
        <authorList>
            <consortium name="NISC Comparative Sequencing Program"/>
            <person name="Wegmann U."/>
            <person name="Louis P."/>
            <person name="Goesmann A."/>
            <person name="Henrissat B."/>
            <person name="Duncan S.H."/>
            <person name="Flint H.J."/>
        </authorList>
    </citation>
    <scope>NUCLEOTIDE SEQUENCE</scope>
    <source>
        <strain evidence="5">NBRC 105001</strain>
    </source>
</reference>
<evidence type="ECO:0000256" key="1">
    <source>
        <dbReference type="ARBA" id="ARBA00022722"/>
    </source>
</evidence>
<feature type="domain" description="Exonuclease" evidence="4">
    <location>
        <begin position="50"/>
        <end position="224"/>
    </location>
</feature>
<dbReference type="GO" id="GO:0008408">
    <property type="term" value="F:3'-5' exonuclease activity"/>
    <property type="evidence" value="ECO:0007669"/>
    <property type="project" value="TreeGrafter"/>
</dbReference>
<keyword evidence="1" id="KW-0540">Nuclease</keyword>
<dbReference type="GO" id="GO:0005829">
    <property type="term" value="C:cytosol"/>
    <property type="evidence" value="ECO:0007669"/>
    <property type="project" value="TreeGrafter"/>
</dbReference>
<dbReference type="PANTHER" id="PTHR30231:SF4">
    <property type="entry name" value="PROTEIN NEN2"/>
    <property type="match status" value="1"/>
</dbReference>
<dbReference type="GO" id="GO:0003676">
    <property type="term" value="F:nucleic acid binding"/>
    <property type="evidence" value="ECO:0007669"/>
    <property type="project" value="InterPro"/>
</dbReference>
<protein>
    <submittedName>
        <fullName evidence="5">DNA polymerase III subunit epsilon</fullName>
    </submittedName>
</protein>
<dbReference type="EMBL" id="MSCP01000002">
    <property type="protein sequence ID" value="PQJ87175.1"/>
    <property type="molecule type" value="Genomic_DNA"/>
</dbReference>
<evidence type="ECO:0000256" key="3">
    <source>
        <dbReference type="ARBA" id="ARBA00022839"/>
    </source>
</evidence>
<dbReference type="EMBL" id="BSOU01000002">
    <property type="protein sequence ID" value="GLR73686.1"/>
    <property type="molecule type" value="Genomic_DNA"/>
</dbReference>
<evidence type="ECO:0000313" key="8">
    <source>
        <dbReference type="Proteomes" id="UP001156660"/>
    </source>
</evidence>
<dbReference type="InterPro" id="IPR012337">
    <property type="entry name" value="RNaseH-like_sf"/>
</dbReference>
<evidence type="ECO:0000313" key="5">
    <source>
        <dbReference type="EMBL" id="GLR73686.1"/>
    </source>
</evidence>
<dbReference type="SUPFAM" id="SSF53098">
    <property type="entry name" value="Ribonuclease H-like"/>
    <property type="match status" value="1"/>
</dbReference>
<dbReference type="Gene3D" id="3.30.420.10">
    <property type="entry name" value="Ribonuclease H-like superfamily/Ribonuclease H"/>
    <property type="match status" value="1"/>
</dbReference>
<evidence type="ECO:0000313" key="6">
    <source>
        <dbReference type="EMBL" id="PQJ87175.1"/>
    </source>
</evidence>
<comment type="caution">
    <text evidence="6">The sequence shown here is derived from an EMBL/GenBank/DDBJ whole genome shotgun (WGS) entry which is preliminary data.</text>
</comment>
<organism evidence="6 7">
    <name type="scientific">Aliivibrio sifiae</name>
    <dbReference type="NCBI Taxonomy" id="566293"/>
    <lineage>
        <taxon>Bacteria</taxon>
        <taxon>Pseudomonadati</taxon>
        <taxon>Pseudomonadota</taxon>
        <taxon>Gammaproteobacteria</taxon>
        <taxon>Vibrionales</taxon>
        <taxon>Vibrionaceae</taxon>
        <taxon>Aliivibrio</taxon>
    </lineage>
</organism>
<reference evidence="5" key="4">
    <citation type="submission" date="2023-01" db="EMBL/GenBank/DDBJ databases">
        <title>Draft genome sequence of Aliivibrio sifiae strain NBRC 105001.</title>
        <authorList>
            <person name="Sun Q."/>
            <person name="Mori K."/>
        </authorList>
    </citation>
    <scope>NUCLEOTIDE SEQUENCE</scope>
    <source>
        <strain evidence="5">NBRC 105001</strain>
    </source>
</reference>
<accession>A0A2S7X7S4</accession>
<evidence type="ECO:0000256" key="2">
    <source>
        <dbReference type="ARBA" id="ARBA00022801"/>
    </source>
</evidence>
<dbReference type="InterPro" id="IPR013520">
    <property type="entry name" value="Ribonucl_H"/>
</dbReference>
<dbReference type="RefSeq" id="WP_105063796.1">
    <property type="nucleotide sequence ID" value="NZ_BSOU01000002.1"/>
</dbReference>
<keyword evidence="8" id="KW-1185">Reference proteome</keyword>
<dbReference type="PANTHER" id="PTHR30231">
    <property type="entry name" value="DNA POLYMERASE III SUBUNIT EPSILON"/>
    <property type="match status" value="1"/>
</dbReference>
<evidence type="ECO:0000313" key="7">
    <source>
        <dbReference type="Proteomes" id="UP000239273"/>
    </source>
</evidence>
<dbReference type="SMART" id="SM00479">
    <property type="entry name" value="EXOIII"/>
    <property type="match status" value="1"/>
</dbReference>
<keyword evidence="3" id="KW-0269">Exonuclease</keyword>
<dbReference type="Proteomes" id="UP000239273">
    <property type="component" value="Unassembled WGS sequence"/>
</dbReference>
<dbReference type="AlphaFoldDB" id="A0A2S7X7S4"/>
<name>A0A2S7X7S4_9GAMM</name>
<sequence>MISLFQRRSLWQQLIKQKHTYLAKETIPTEIAEVLHFPLPQGDSAIKELSFLVFDLETTGRNAKEDQILSIGWIEINQGNIDIQSAQHFYINNSLEVKKETAVINHIVPAMLSEGEALQEVLCRLLVAAKNRTLIVHGKSIEQSFLNHYMDSMFSLPPLPLAWIDTLSIETNIARKLGMMEQKSQQLHLVRERYKLPRYAAHNALIDSLATAELFLAQTQKILKKENQTIENIYKYSI</sequence>
<evidence type="ECO:0000259" key="4">
    <source>
        <dbReference type="SMART" id="SM00479"/>
    </source>
</evidence>
<dbReference type="Pfam" id="PF00929">
    <property type="entry name" value="RNase_T"/>
    <property type="match status" value="1"/>
</dbReference>
<dbReference type="Proteomes" id="UP001156660">
    <property type="component" value="Unassembled WGS sequence"/>
</dbReference>
<dbReference type="GO" id="GO:0006259">
    <property type="term" value="P:DNA metabolic process"/>
    <property type="evidence" value="ECO:0007669"/>
    <property type="project" value="UniProtKB-ARBA"/>
</dbReference>
<dbReference type="OrthoDB" id="5497329at2"/>
<dbReference type="InterPro" id="IPR036397">
    <property type="entry name" value="RNaseH_sf"/>
</dbReference>
<reference evidence="8" key="3">
    <citation type="journal article" date="2019" name="Int. J. Syst. Evol. Microbiol.">
        <title>The Global Catalogue of Microorganisms (GCM) 10K type strain sequencing project: providing services to taxonomists for standard genome sequencing and annotation.</title>
        <authorList>
            <consortium name="The Broad Institute Genomics Platform"/>
            <consortium name="The Broad Institute Genome Sequencing Center for Infectious Disease"/>
            <person name="Wu L."/>
            <person name="Ma J."/>
        </authorList>
    </citation>
    <scope>NUCLEOTIDE SEQUENCE [LARGE SCALE GENOMIC DNA]</scope>
    <source>
        <strain evidence="8">NBRC 105001</strain>
    </source>
</reference>
<gene>
    <name evidence="6" type="ORF">BTO23_13685</name>
    <name evidence="5" type="ORF">GCM10007855_05600</name>
</gene>